<proteinExistence type="predicted"/>
<dbReference type="AlphaFoldDB" id="A0AAE7E082"/>
<protein>
    <submittedName>
        <fullName evidence="1">Uncharacterized protein</fullName>
    </submittedName>
</protein>
<dbReference type="KEGG" id="aaqi:AAQM_0527"/>
<sequence>MLVIISIFIGFLASITKDYQEYLAEYSKINQKTMNDYKSVSIDELSDFTKEYQKFLNILELESKKYC</sequence>
<evidence type="ECO:0000313" key="2">
    <source>
        <dbReference type="Proteomes" id="UP000502065"/>
    </source>
</evidence>
<evidence type="ECO:0000313" key="1">
    <source>
        <dbReference type="EMBL" id="QKE25300.1"/>
    </source>
</evidence>
<name>A0AAE7E082_9BACT</name>
<accession>A0AAE7E082</accession>
<dbReference type="EMBL" id="CP030944">
    <property type="protein sequence ID" value="QKE25300.1"/>
    <property type="molecule type" value="Genomic_DNA"/>
</dbReference>
<reference evidence="1 2" key="1">
    <citation type="submission" date="2018-07" db="EMBL/GenBank/DDBJ databases">
        <title>Identification of phenol metabolism pathways in Arcobacter.</title>
        <authorList>
            <person name="Miller W.G."/>
            <person name="Yee E."/>
            <person name="Bono J.L."/>
        </authorList>
    </citation>
    <scope>NUCLEOTIDE SEQUENCE [LARGE SCALE GENOMIC DNA]</scope>
    <source>
        <strain evidence="1 2">W63</strain>
    </source>
</reference>
<keyword evidence="2" id="KW-1185">Reference proteome</keyword>
<organism evidence="1 2">
    <name type="scientific">Arcobacter aquimarinus</name>
    <dbReference type="NCBI Taxonomy" id="1315211"/>
    <lineage>
        <taxon>Bacteria</taxon>
        <taxon>Pseudomonadati</taxon>
        <taxon>Campylobacterota</taxon>
        <taxon>Epsilonproteobacteria</taxon>
        <taxon>Campylobacterales</taxon>
        <taxon>Arcobacteraceae</taxon>
        <taxon>Arcobacter</taxon>
    </lineage>
</organism>
<gene>
    <name evidence="1" type="ORF">AAQM_0527</name>
</gene>
<dbReference type="RefSeq" id="WP_129094191.1">
    <property type="nucleotide sequence ID" value="NZ_CBCSAE010000001.1"/>
</dbReference>
<dbReference type="Proteomes" id="UP000502065">
    <property type="component" value="Chromosome"/>
</dbReference>